<dbReference type="CDD" id="cd01949">
    <property type="entry name" value="GGDEF"/>
    <property type="match status" value="1"/>
</dbReference>
<proteinExistence type="predicted"/>
<dbReference type="Pfam" id="PF00563">
    <property type="entry name" value="EAL"/>
    <property type="match status" value="1"/>
</dbReference>
<dbReference type="OrthoDB" id="6597954at2"/>
<dbReference type="SUPFAM" id="SSF141868">
    <property type="entry name" value="EAL domain-like"/>
    <property type="match status" value="1"/>
</dbReference>
<dbReference type="GO" id="GO:0006355">
    <property type="term" value="P:regulation of DNA-templated transcription"/>
    <property type="evidence" value="ECO:0007669"/>
    <property type="project" value="InterPro"/>
</dbReference>
<dbReference type="EMBL" id="LNYL01000042">
    <property type="protein sequence ID" value="KTD25940.1"/>
    <property type="molecule type" value="Genomic_DNA"/>
</dbReference>
<gene>
    <name evidence="4" type="ORF">Lmac_1711</name>
</gene>
<dbReference type="Proteomes" id="UP000054908">
    <property type="component" value="Unassembled WGS sequence"/>
</dbReference>
<dbReference type="PATRIC" id="fig|466.6.peg.1802"/>
<organism evidence="4 5">
    <name type="scientific">Legionella maceachernii</name>
    <dbReference type="NCBI Taxonomy" id="466"/>
    <lineage>
        <taxon>Bacteria</taxon>
        <taxon>Pseudomonadati</taxon>
        <taxon>Pseudomonadota</taxon>
        <taxon>Gammaproteobacteria</taxon>
        <taxon>Legionellales</taxon>
        <taxon>Legionellaceae</taxon>
        <taxon>Legionella</taxon>
    </lineage>
</organism>
<dbReference type="NCBIfam" id="TIGR00229">
    <property type="entry name" value="sensory_box"/>
    <property type="match status" value="1"/>
</dbReference>
<dbReference type="InterPro" id="IPR043128">
    <property type="entry name" value="Rev_trsase/Diguanyl_cyclase"/>
</dbReference>
<dbReference type="Gene3D" id="3.30.450.20">
    <property type="entry name" value="PAS domain"/>
    <property type="match status" value="2"/>
</dbReference>
<dbReference type="SMART" id="SM00052">
    <property type="entry name" value="EAL"/>
    <property type="match status" value="1"/>
</dbReference>
<feature type="domain" description="PAS" evidence="1">
    <location>
        <begin position="110"/>
        <end position="168"/>
    </location>
</feature>
<dbReference type="InterPro" id="IPR035965">
    <property type="entry name" value="PAS-like_dom_sf"/>
</dbReference>
<dbReference type="Gene3D" id="3.20.20.450">
    <property type="entry name" value="EAL domain"/>
    <property type="match status" value="1"/>
</dbReference>
<protein>
    <submittedName>
        <fullName evidence="4">Sensory box protein (GGDEF domain/EAL domain)</fullName>
    </submittedName>
</protein>
<dbReference type="NCBIfam" id="TIGR00254">
    <property type="entry name" value="GGDEF"/>
    <property type="match status" value="1"/>
</dbReference>
<dbReference type="PANTHER" id="PTHR44757:SF2">
    <property type="entry name" value="BIOFILM ARCHITECTURE MAINTENANCE PROTEIN MBAA"/>
    <property type="match status" value="1"/>
</dbReference>
<dbReference type="Pfam" id="PF13426">
    <property type="entry name" value="PAS_9"/>
    <property type="match status" value="1"/>
</dbReference>
<dbReference type="InterPro" id="IPR013767">
    <property type="entry name" value="PAS_fold"/>
</dbReference>
<feature type="domain" description="GGDEF" evidence="3">
    <location>
        <begin position="267"/>
        <end position="401"/>
    </location>
</feature>
<dbReference type="PANTHER" id="PTHR44757">
    <property type="entry name" value="DIGUANYLATE CYCLASE DGCP"/>
    <property type="match status" value="1"/>
</dbReference>
<accession>A0A0W0W083</accession>
<dbReference type="Pfam" id="PF00989">
    <property type="entry name" value="PAS"/>
    <property type="match status" value="1"/>
</dbReference>
<dbReference type="InterPro" id="IPR052155">
    <property type="entry name" value="Biofilm_reg_signaling"/>
</dbReference>
<dbReference type="SUPFAM" id="SSF55785">
    <property type="entry name" value="PYP-like sensor domain (PAS domain)"/>
    <property type="match status" value="2"/>
</dbReference>
<dbReference type="STRING" id="466.Lmac_1711"/>
<keyword evidence="5" id="KW-1185">Reference proteome</keyword>
<dbReference type="InterPro" id="IPR035919">
    <property type="entry name" value="EAL_sf"/>
</dbReference>
<dbReference type="SMART" id="SM00267">
    <property type="entry name" value="GGDEF"/>
    <property type="match status" value="1"/>
</dbReference>
<feature type="domain" description="PAS" evidence="1">
    <location>
        <begin position="8"/>
        <end position="52"/>
    </location>
</feature>
<dbReference type="PROSITE" id="PS50883">
    <property type="entry name" value="EAL"/>
    <property type="match status" value="1"/>
</dbReference>
<evidence type="ECO:0000313" key="5">
    <source>
        <dbReference type="Proteomes" id="UP000054908"/>
    </source>
</evidence>
<dbReference type="Pfam" id="PF00990">
    <property type="entry name" value="GGDEF"/>
    <property type="match status" value="1"/>
</dbReference>
<dbReference type="SMART" id="SM00091">
    <property type="entry name" value="PAS"/>
    <property type="match status" value="2"/>
</dbReference>
<reference evidence="4 5" key="1">
    <citation type="submission" date="2015-11" db="EMBL/GenBank/DDBJ databases">
        <title>Genomic analysis of 38 Legionella species identifies large and diverse effector repertoires.</title>
        <authorList>
            <person name="Burstein D."/>
            <person name="Amaro F."/>
            <person name="Zusman T."/>
            <person name="Lifshitz Z."/>
            <person name="Cohen O."/>
            <person name="Gilbert J.A."/>
            <person name="Pupko T."/>
            <person name="Shuman H.A."/>
            <person name="Segal G."/>
        </authorList>
    </citation>
    <scope>NUCLEOTIDE SEQUENCE [LARGE SCALE GENOMIC DNA]</scope>
    <source>
        <strain evidence="4 5">PX-1-G2-E2</strain>
    </source>
</reference>
<comment type="caution">
    <text evidence="4">The sequence shown here is derived from an EMBL/GenBank/DDBJ whole genome shotgun (WGS) entry which is preliminary data.</text>
</comment>
<feature type="domain" description="EAL" evidence="2">
    <location>
        <begin position="410"/>
        <end position="664"/>
    </location>
</feature>
<evidence type="ECO:0000259" key="3">
    <source>
        <dbReference type="PROSITE" id="PS50887"/>
    </source>
</evidence>
<evidence type="ECO:0000259" key="1">
    <source>
        <dbReference type="PROSITE" id="PS50112"/>
    </source>
</evidence>
<dbReference type="InterPro" id="IPR001633">
    <property type="entry name" value="EAL_dom"/>
</dbReference>
<dbReference type="CDD" id="cd01948">
    <property type="entry name" value="EAL"/>
    <property type="match status" value="1"/>
</dbReference>
<evidence type="ECO:0000313" key="4">
    <source>
        <dbReference type="EMBL" id="KTD25940.1"/>
    </source>
</evidence>
<dbReference type="InterPro" id="IPR000160">
    <property type="entry name" value="GGDEF_dom"/>
</dbReference>
<dbReference type="InterPro" id="IPR029787">
    <property type="entry name" value="Nucleotide_cyclase"/>
</dbReference>
<dbReference type="CDD" id="cd00130">
    <property type="entry name" value="PAS"/>
    <property type="match status" value="2"/>
</dbReference>
<dbReference type="Gene3D" id="3.30.70.270">
    <property type="match status" value="1"/>
</dbReference>
<dbReference type="SUPFAM" id="SSF55073">
    <property type="entry name" value="Nucleotide cyclase"/>
    <property type="match status" value="1"/>
</dbReference>
<name>A0A0W0W083_9GAMM</name>
<dbReference type="RefSeq" id="WP_058452466.1">
    <property type="nucleotide sequence ID" value="NZ_CAAAIB010000004.1"/>
</dbReference>
<dbReference type="PROSITE" id="PS50112">
    <property type="entry name" value="PAS"/>
    <property type="match status" value="2"/>
</dbReference>
<evidence type="ECO:0000259" key="2">
    <source>
        <dbReference type="PROSITE" id="PS50883"/>
    </source>
</evidence>
<sequence>MKSDSLQLGEYWEHFVDALAEPILVLDLLGKILYANQAACDLFGKTLDEIINSDFSYPIELEKPTEIEILSINKKIRYAEIYIRGGAWKNAKAFIVTLHDITDRKETENKLNILANVFTFAKEGIVVTDSDLNIIDVNSEFTNITQYKKEEVIGKKINILKSGVQPADFYKKMWKQIKKDGYWYGELWSKKKNNETYPQLLAISEIKNTDGDLVNYIGVFYDMTQQEIQKQQMIHLAYYDSLTDLPNRNLLMDRLEIAMKNTRRLKHYIALIFIDIDSFKLVNDLYDHKTGDGLLIQMAQLLKNSIRETDTLARLSGDEFVILLEGLAHPHDYKSWINKIFENLKQPVCVGLHQFAITISAGISFYPQQQTISPGVFLSQADQAMYKSKISGKNQYSLFDINLDLEIRNQESLIREMKLAIPRNELKLYYQPKVNMKTGKLLGLEGLIRWVHPIKGLLNPNEFLPMIKNDAFLFELTEFTLKLALDQLQLWNKIDDKITISININAAQLEQEHFFETLTNLIKPYPQSVYERLELEILESSVISNYQLISDIIKKCNLIGIEFLLDDFGTEHSSLNFLVNLPFKVMKIDTHFIKNIINNEKDTKILIAILDIAKAVNLDVLAEGVETQEHIDYLTKLGCDLGQGYAIGRPMPAEQFPEWYQLWNSKKHGS</sequence>
<dbReference type="PROSITE" id="PS50887">
    <property type="entry name" value="GGDEF"/>
    <property type="match status" value="1"/>
</dbReference>
<dbReference type="AlphaFoldDB" id="A0A0W0W083"/>
<dbReference type="InterPro" id="IPR000014">
    <property type="entry name" value="PAS"/>
</dbReference>